<dbReference type="AlphaFoldDB" id="A0A834Y223"/>
<dbReference type="PANTHER" id="PTHR12458">
    <property type="entry name" value="ORF PROTEIN"/>
    <property type="match status" value="1"/>
</dbReference>
<feature type="domain" description="CFA20" evidence="1">
    <location>
        <begin position="5"/>
        <end position="191"/>
    </location>
</feature>
<gene>
    <name evidence="2" type="ORF">HCN44_002137</name>
</gene>
<dbReference type="Proteomes" id="UP000639338">
    <property type="component" value="Unassembled WGS sequence"/>
</dbReference>
<dbReference type="Pfam" id="PF05018">
    <property type="entry name" value="CFA20_dom"/>
    <property type="match status" value="1"/>
</dbReference>
<organism evidence="2 3">
    <name type="scientific">Aphidius gifuensis</name>
    <name type="common">Parasitoid wasp</name>
    <dbReference type="NCBI Taxonomy" id="684658"/>
    <lineage>
        <taxon>Eukaryota</taxon>
        <taxon>Metazoa</taxon>
        <taxon>Ecdysozoa</taxon>
        <taxon>Arthropoda</taxon>
        <taxon>Hexapoda</taxon>
        <taxon>Insecta</taxon>
        <taxon>Pterygota</taxon>
        <taxon>Neoptera</taxon>
        <taxon>Endopterygota</taxon>
        <taxon>Hymenoptera</taxon>
        <taxon>Apocrita</taxon>
        <taxon>Ichneumonoidea</taxon>
        <taxon>Braconidae</taxon>
        <taxon>Aphidiinae</taxon>
        <taxon>Aphidius</taxon>
    </lineage>
</organism>
<dbReference type="EMBL" id="JACMRX010000001">
    <property type="protein sequence ID" value="KAF7996505.1"/>
    <property type="molecule type" value="Genomic_DNA"/>
</dbReference>
<proteinExistence type="predicted"/>
<keyword evidence="3" id="KW-1185">Reference proteome</keyword>
<sequence>MQLSEGLEILLSSVGNKPLELWSKTISLDGKIKRINDENLNNNKVIEIIGKTDTSTNKDSISTCISCPALSTDFLQTNLPIIVFVIKNLKLDGKIEFQVIDHMNLRRKFILITNSTREKIPKILPTMSYFPFNLEEGWNHLEIDLRLLTKDIYSTNYTTLNRIIVYPNFRIRRIYLQDRHYEKYEKPQDFFKALIELSDLRKNHIKLIDKNCQTNTQKTTTIVPKIIKKKRVKKKIEVTK</sequence>
<name>A0A834Y223_APHGI</name>
<dbReference type="InterPro" id="IPR007714">
    <property type="entry name" value="CFA20_dom"/>
</dbReference>
<dbReference type="OrthoDB" id="7698751at2759"/>
<dbReference type="InterPro" id="IPR040441">
    <property type="entry name" value="CFA20/CFAP20DC"/>
</dbReference>
<reference evidence="2 3" key="1">
    <citation type="submission" date="2020-08" db="EMBL/GenBank/DDBJ databases">
        <title>Aphidius gifuensis genome sequencing and assembly.</title>
        <authorList>
            <person name="Du Z."/>
        </authorList>
    </citation>
    <scope>NUCLEOTIDE SEQUENCE [LARGE SCALE GENOMIC DNA]</scope>
    <source>
        <strain evidence="2">YNYX2018</strain>
        <tissue evidence="2">Adults</tissue>
    </source>
</reference>
<evidence type="ECO:0000313" key="3">
    <source>
        <dbReference type="Proteomes" id="UP000639338"/>
    </source>
</evidence>
<evidence type="ECO:0000313" key="2">
    <source>
        <dbReference type="EMBL" id="KAF7996505.1"/>
    </source>
</evidence>
<comment type="caution">
    <text evidence="2">The sequence shown here is derived from an EMBL/GenBank/DDBJ whole genome shotgun (WGS) entry which is preliminary data.</text>
</comment>
<accession>A0A834Y223</accession>
<protein>
    <recommendedName>
        <fullName evidence="1">CFA20 domain-containing protein</fullName>
    </recommendedName>
</protein>
<evidence type="ECO:0000259" key="1">
    <source>
        <dbReference type="Pfam" id="PF05018"/>
    </source>
</evidence>